<dbReference type="GO" id="GO:0005840">
    <property type="term" value="C:ribosome"/>
    <property type="evidence" value="ECO:0007669"/>
    <property type="project" value="UniProtKB-KW"/>
</dbReference>
<dbReference type="OrthoDB" id="5381450at2"/>
<dbReference type="STRING" id="1334629.MFUL124B02_06310"/>
<dbReference type="PANTHER" id="PTHR43877:SF2">
    <property type="entry name" value="AMINOALKYLPHOSPHONATE N-ACETYLTRANSFERASE-RELATED"/>
    <property type="match status" value="1"/>
</dbReference>
<reference evidence="5 6" key="1">
    <citation type="submission" date="2016-10" db="EMBL/GenBank/DDBJ databases">
        <authorList>
            <person name="Varghese N."/>
            <person name="Submissions S."/>
        </authorList>
    </citation>
    <scope>NUCLEOTIDE SEQUENCE [LARGE SCALE GENOMIC DNA]</scope>
    <source>
        <strain evidence="5 6">DSM 16525</strain>
    </source>
</reference>
<protein>
    <submittedName>
        <fullName evidence="5">Ribosomal protein S18 acetylase RimI</fullName>
    </submittedName>
</protein>
<reference evidence="4 7" key="2">
    <citation type="submission" date="2019-07" db="EMBL/GenBank/DDBJ databases">
        <title>Whole genome shotgun sequence of Myxococcus fulvus NBRC 100333.</title>
        <authorList>
            <person name="Hosoyama A."/>
            <person name="Uohara A."/>
            <person name="Ohji S."/>
            <person name="Ichikawa N."/>
        </authorList>
    </citation>
    <scope>NUCLEOTIDE SEQUENCE [LARGE SCALE GENOMIC DNA]</scope>
    <source>
        <strain evidence="4 7">NBRC 100333</strain>
    </source>
</reference>
<dbReference type="EMBL" id="BJXR01000006">
    <property type="protein sequence ID" value="GEN05381.1"/>
    <property type="molecule type" value="Genomic_DNA"/>
</dbReference>
<name>A0A511STX6_MYXFU</name>
<organism evidence="4 7">
    <name type="scientific">Myxococcus fulvus</name>
    <dbReference type="NCBI Taxonomy" id="33"/>
    <lineage>
        <taxon>Bacteria</taxon>
        <taxon>Pseudomonadati</taxon>
        <taxon>Myxococcota</taxon>
        <taxon>Myxococcia</taxon>
        <taxon>Myxococcales</taxon>
        <taxon>Cystobacterineae</taxon>
        <taxon>Myxococcaceae</taxon>
        <taxon>Myxococcus</taxon>
    </lineage>
</organism>
<keyword evidence="5" id="KW-0689">Ribosomal protein</keyword>
<gene>
    <name evidence="4" type="ORF">MFU01_04180</name>
    <name evidence="5" type="ORF">SAMN05443572_1011074</name>
</gene>
<dbReference type="Pfam" id="PF00583">
    <property type="entry name" value="Acetyltransf_1"/>
    <property type="match status" value="1"/>
</dbReference>
<keyword evidence="2" id="KW-0012">Acyltransferase</keyword>
<dbReference type="PROSITE" id="PS51186">
    <property type="entry name" value="GNAT"/>
    <property type="match status" value="1"/>
</dbReference>
<dbReference type="RefSeq" id="WP_074949460.1">
    <property type="nucleotide sequence ID" value="NZ_BJXR01000006.1"/>
</dbReference>
<feature type="domain" description="N-acetyltransferase" evidence="3">
    <location>
        <begin position="10"/>
        <end position="153"/>
    </location>
</feature>
<dbReference type="PANTHER" id="PTHR43877">
    <property type="entry name" value="AMINOALKYLPHOSPHONATE N-ACETYLTRANSFERASE-RELATED-RELATED"/>
    <property type="match status" value="1"/>
</dbReference>
<dbReference type="EMBL" id="FOIB01000001">
    <property type="protein sequence ID" value="SET08972.1"/>
    <property type="molecule type" value="Genomic_DNA"/>
</dbReference>
<evidence type="ECO:0000259" key="3">
    <source>
        <dbReference type="PROSITE" id="PS51186"/>
    </source>
</evidence>
<dbReference type="InterPro" id="IPR016181">
    <property type="entry name" value="Acyl_CoA_acyltransferase"/>
</dbReference>
<dbReference type="InterPro" id="IPR000182">
    <property type="entry name" value="GNAT_dom"/>
</dbReference>
<dbReference type="AlphaFoldDB" id="A0A511STX6"/>
<evidence type="ECO:0000313" key="7">
    <source>
        <dbReference type="Proteomes" id="UP000321514"/>
    </source>
</evidence>
<keyword evidence="1" id="KW-0808">Transferase</keyword>
<dbReference type="Proteomes" id="UP000183760">
    <property type="component" value="Unassembled WGS sequence"/>
</dbReference>
<evidence type="ECO:0000313" key="4">
    <source>
        <dbReference type="EMBL" id="GEN05381.1"/>
    </source>
</evidence>
<comment type="caution">
    <text evidence="4">The sequence shown here is derived from an EMBL/GenBank/DDBJ whole genome shotgun (WGS) entry which is preliminary data.</text>
</comment>
<evidence type="ECO:0000256" key="1">
    <source>
        <dbReference type="ARBA" id="ARBA00022679"/>
    </source>
</evidence>
<dbReference type="Proteomes" id="UP000321514">
    <property type="component" value="Unassembled WGS sequence"/>
</dbReference>
<accession>A0A511STX6</accession>
<evidence type="ECO:0000313" key="6">
    <source>
        <dbReference type="Proteomes" id="UP000183760"/>
    </source>
</evidence>
<dbReference type="SUPFAM" id="SSF55729">
    <property type="entry name" value="Acyl-CoA N-acyltransferases (Nat)"/>
    <property type="match status" value="1"/>
</dbReference>
<keyword evidence="6" id="KW-1185">Reference proteome</keyword>
<dbReference type="CDD" id="cd04301">
    <property type="entry name" value="NAT_SF"/>
    <property type="match status" value="1"/>
</dbReference>
<dbReference type="Gene3D" id="3.40.630.30">
    <property type="match status" value="1"/>
</dbReference>
<keyword evidence="5" id="KW-0687">Ribonucleoprotein</keyword>
<dbReference type="GO" id="GO:0016747">
    <property type="term" value="F:acyltransferase activity, transferring groups other than amino-acyl groups"/>
    <property type="evidence" value="ECO:0007669"/>
    <property type="project" value="InterPro"/>
</dbReference>
<dbReference type="InterPro" id="IPR050832">
    <property type="entry name" value="Bact_Acetyltransf"/>
</dbReference>
<proteinExistence type="predicted"/>
<evidence type="ECO:0000313" key="5">
    <source>
        <dbReference type="EMBL" id="SET08972.1"/>
    </source>
</evidence>
<sequence length="274" mass="29923">MTVDVGPCPWVLRPGRADDYPTYVRLFAELGLEDPPPLASMWEQELAARTFLVEGQGGVVGYTSTEALGVMGYVGQLVVAPAARRQGLGRWMMLRTAERFRAQGCQRWSLTVVRDNTPALELYGSLGMRRARQATDLEVTRAHVATLPEAPRGLKVSPVESADWAPLTEAFGMIPGKLARFSSLASHQLWKLTRGTELLGLMDLRSGGAVLYPFFAVSLAHARALLEEAFTRVGSARQSLGVVMTDNEPLVAALREAGARTRLETYELRGELPG</sequence>
<evidence type="ECO:0000256" key="2">
    <source>
        <dbReference type="ARBA" id="ARBA00023315"/>
    </source>
</evidence>